<keyword evidence="10" id="KW-1185">Reference proteome</keyword>
<evidence type="ECO:0000313" key="9">
    <source>
        <dbReference type="EMBL" id="TCK61664.1"/>
    </source>
</evidence>
<evidence type="ECO:0000259" key="8">
    <source>
        <dbReference type="Pfam" id="PF13186"/>
    </source>
</evidence>
<keyword evidence="3" id="KW-0949">S-adenosyl-L-methionine</keyword>
<dbReference type="InterPro" id="IPR023885">
    <property type="entry name" value="4Fe4S-binding_SPASM_dom"/>
</dbReference>
<evidence type="ECO:0000256" key="2">
    <source>
        <dbReference type="ARBA" id="ARBA00022485"/>
    </source>
</evidence>
<dbReference type="CDD" id="cd01335">
    <property type="entry name" value="Radical_SAM"/>
    <property type="match status" value="1"/>
</dbReference>
<feature type="domain" description="4Fe4S-binding SPASM" evidence="8">
    <location>
        <begin position="233"/>
        <end position="300"/>
    </location>
</feature>
<dbReference type="Gene3D" id="3.20.20.70">
    <property type="entry name" value="Aldolase class I"/>
    <property type="match status" value="1"/>
</dbReference>
<proteinExistence type="predicted"/>
<dbReference type="InterPro" id="IPR007197">
    <property type="entry name" value="rSAM"/>
</dbReference>
<dbReference type="InterPro" id="IPR013785">
    <property type="entry name" value="Aldolase_TIM"/>
</dbReference>
<evidence type="ECO:0000259" key="7">
    <source>
        <dbReference type="Pfam" id="PF04055"/>
    </source>
</evidence>
<dbReference type="PANTHER" id="PTHR11228">
    <property type="entry name" value="RADICAL SAM DOMAIN PROTEIN"/>
    <property type="match status" value="1"/>
</dbReference>
<dbReference type="SFLD" id="SFLDS00029">
    <property type="entry name" value="Radical_SAM"/>
    <property type="match status" value="1"/>
</dbReference>
<dbReference type="InterPro" id="IPR050377">
    <property type="entry name" value="Radical_SAM_PqqE_MftC-like"/>
</dbReference>
<dbReference type="Pfam" id="PF13186">
    <property type="entry name" value="SPASM"/>
    <property type="match status" value="1"/>
</dbReference>
<dbReference type="OrthoDB" id="9808591at2"/>
<name>A0A4R1KB56_9BACT</name>
<dbReference type="SFLD" id="SFLDG01067">
    <property type="entry name" value="SPASM/twitch_domain_containing"/>
    <property type="match status" value="1"/>
</dbReference>
<evidence type="ECO:0000256" key="6">
    <source>
        <dbReference type="ARBA" id="ARBA00023014"/>
    </source>
</evidence>
<dbReference type="Pfam" id="PF04055">
    <property type="entry name" value="Radical_SAM"/>
    <property type="match status" value="1"/>
</dbReference>
<keyword evidence="2" id="KW-0004">4Fe-4S</keyword>
<dbReference type="CDD" id="cd21109">
    <property type="entry name" value="SPASM"/>
    <property type="match status" value="1"/>
</dbReference>
<sequence length="313" mass="35920">MTDYQKHLVEKFKVSSFDDFYAFPLFFELETVNVCNARCSICTINEWKSETPFMEDDLFFRLADEINSHSDTVRIVNLSRDGEPFLDSGLEERIAYFKKGGIKFTTLSTNAALLNEKRILSVLASGLDDIMFSVDGATKNTYENIRIGLSFEEVTENIRNFIRLRNASNSSTSVRIRMVMTPENMHEADDFKKMWQDVIGSGDKIQMKHLHSWGNQLQGFNAVTEYEKIYTPCSSPFTTCIIKSDGEIIVCPVDFKRKHINGSIMEKSIAEIWKNGKELNAFRQIHLEGGRNDIPMCEKCFLWDADISKVDMT</sequence>
<dbReference type="InterPro" id="IPR058240">
    <property type="entry name" value="rSAM_sf"/>
</dbReference>
<accession>A0A4R1KB56</accession>
<dbReference type="SUPFAM" id="SSF102114">
    <property type="entry name" value="Radical SAM enzymes"/>
    <property type="match status" value="1"/>
</dbReference>
<keyword evidence="6" id="KW-0411">Iron-sulfur</keyword>
<dbReference type="GO" id="GO:0051536">
    <property type="term" value="F:iron-sulfur cluster binding"/>
    <property type="evidence" value="ECO:0007669"/>
    <property type="project" value="UniProtKB-KW"/>
</dbReference>
<dbReference type="GO" id="GO:0003824">
    <property type="term" value="F:catalytic activity"/>
    <property type="evidence" value="ECO:0007669"/>
    <property type="project" value="InterPro"/>
</dbReference>
<dbReference type="PANTHER" id="PTHR11228:SF7">
    <property type="entry name" value="PQQA PEPTIDE CYCLASE"/>
    <property type="match status" value="1"/>
</dbReference>
<comment type="cofactor">
    <cofactor evidence="1">
        <name>[4Fe-4S] cluster</name>
        <dbReference type="ChEBI" id="CHEBI:49883"/>
    </cofactor>
</comment>
<feature type="domain" description="Radical SAM core" evidence="7">
    <location>
        <begin position="30"/>
        <end position="191"/>
    </location>
</feature>
<gene>
    <name evidence="9" type="ORF">C8D98_0166</name>
</gene>
<keyword evidence="4" id="KW-0479">Metal-binding</keyword>
<dbReference type="Proteomes" id="UP000294614">
    <property type="component" value="Unassembled WGS sequence"/>
</dbReference>
<evidence type="ECO:0000256" key="4">
    <source>
        <dbReference type="ARBA" id="ARBA00022723"/>
    </source>
</evidence>
<dbReference type="RefSeq" id="WP_132871135.1">
    <property type="nucleotide sequence ID" value="NZ_SMGG01000003.1"/>
</dbReference>
<reference evidence="9 10" key="1">
    <citation type="submission" date="2019-03" db="EMBL/GenBank/DDBJ databases">
        <title>Genomic Encyclopedia of Type Strains, Phase IV (KMG-IV): sequencing the most valuable type-strain genomes for metagenomic binning, comparative biology and taxonomic classification.</title>
        <authorList>
            <person name="Goeker M."/>
        </authorList>
    </citation>
    <scope>NUCLEOTIDE SEQUENCE [LARGE SCALE GENOMIC DNA]</scope>
    <source>
        <strain evidence="9 10">DSM 24984</strain>
    </source>
</reference>
<dbReference type="InterPro" id="IPR034391">
    <property type="entry name" value="AdoMet-like_SPASM_containing"/>
</dbReference>
<evidence type="ECO:0000256" key="5">
    <source>
        <dbReference type="ARBA" id="ARBA00023004"/>
    </source>
</evidence>
<keyword evidence="5" id="KW-0408">Iron</keyword>
<dbReference type="EMBL" id="SMGG01000003">
    <property type="protein sequence ID" value="TCK61664.1"/>
    <property type="molecule type" value="Genomic_DNA"/>
</dbReference>
<organism evidence="9 10">
    <name type="scientific">Seleniivibrio woodruffii</name>
    <dbReference type="NCBI Taxonomy" id="1078050"/>
    <lineage>
        <taxon>Bacteria</taxon>
        <taxon>Pseudomonadati</taxon>
        <taxon>Deferribacterota</taxon>
        <taxon>Deferribacteres</taxon>
        <taxon>Deferribacterales</taxon>
        <taxon>Geovibrionaceae</taxon>
        <taxon>Seleniivibrio</taxon>
    </lineage>
</organism>
<dbReference type="AlphaFoldDB" id="A0A4R1KB56"/>
<protein>
    <submittedName>
        <fullName evidence="9">Radical SAM protein with 4Fe4S-binding SPASM domain</fullName>
    </submittedName>
</protein>
<dbReference type="SFLD" id="SFLDG01387">
    <property type="entry name" value="BtrN-like_SPASM_domain_contain"/>
    <property type="match status" value="1"/>
</dbReference>
<comment type="caution">
    <text evidence="9">The sequence shown here is derived from an EMBL/GenBank/DDBJ whole genome shotgun (WGS) entry which is preliminary data.</text>
</comment>
<evidence type="ECO:0000313" key="10">
    <source>
        <dbReference type="Proteomes" id="UP000294614"/>
    </source>
</evidence>
<evidence type="ECO:0000256" key="3">
    <source>
        <dbReference type="ARBA" id="ARBA00022691"/>
    </source>
</evidence>
<dbReference type="GO" id="GO:0046872">
    <property type="term" value="F:metal ion binding"/>
    <property type="evidence" value="ECO:0007669"/>
    <property type="project" value="UniProtKB-KW"/>
</dbReference>
<evidence type="ECO:0000256" key="1">
    <source>
        <dbReference type="ARBA" id="ARBA00001966"/>
    </source>
</evidence>